<organism evidence="3 4">
    <name type="scientific">Hohaiivirga grylli</name>
    <dbReference type="NCBI Taxonomy" id="3133970"/>
    <lineage>
        <taxon>Bacteria</taxon>
        <taxon>Pseudomonadati</taxon>
        <taxon>Pseudomonadota</taxon>
        <taxon>Alphaproteobacteria</taxon>
        <taxon>Hyphomicrobiales</taxon>
        <taxon>Methylobacteriaceae</taxon>
        <taxon>Hohaiivirga</taxon>
    </lineage>
</organism>
<evidence type="ECO:0000256" key="1">
    <source>
        <dbReference type="PROSITE-ProRule" id="PRU00325"/>
    </source>
</evidence>
<evidence type="ECO:0000259" key="2">
    <source>
        <dbReference type="PROSITE" id="PS50966"/>
    </source>
</evidence>
<evidence type="ECO:0000313" key="3">
    <source>
        <dbReference type="EMBL" id="MEN3931742.1"/>
    </source>
</evidence>
<dbReference type="RefSeq" id="WP_346337790.1">
    <property type="nucleotide sequence ID" value="NZ_JBBYXI010000005.1"/>
</dbReference>
<keyword evidence="1" id="KW-0863">Zinc-finger</keyword>
<name>A0ABV0BM37_9HYPH</name>
<sequence>MIEKMSLKFQVMGSSQKPYNITVEGSGENLRAFCSCPAGRKGGMFCKHIAAILVGDITNLVEPSDSVRELQDIAQGSPLIDRAIKHKPSNKKPELPSLPNGIQSLATLANYISSLCDESIYHINYSDQLPETEILSIHKRRKNGIPLKSSILELSYELNTYDTYFADDGDLIQVNHRPRVRPWTLRSTPKTSSWSSFEKAGVTLLEVLETEFAN</sequence>
<gene>
    <name evidence="3" type="ORF">WJT86_11820</name>
</gene>
<dbReference type="Pfam" id="PF04434">
    <property type="entry name" value="SWIM"/>
    <property type="match status" value="1"/>
</dbReference>
<keyword evidence="1" id="KW-0862">Zinc</keyword>
<keyword evidence="4" id="KW-1185">Reference proteome</keyword>
<comment type="caution">
    <text evidence="3">The sequence shown here is derived from an EMBL/GenBank/DDBJ whole genome shotgun (WGS) entry which is preliminary data.</text>
</comment>
<accession>A0ABV0BM37</accession>
<proteinExistence type="predicted"/>
<evidence type="ECO:0000313" key="4">
    <source>
        <dbReference type="Proteomes" id="UP001418637"/>
    </source>
</evidence>
<dbReference type="PROSITE" id="PS50966">
    <property type="entry name" value="ZF_SWIM"/>
    <property type="match status" value="1"/>
</dbReference>
<feature type="domain" description="SWIM-type" evidence="2">
    <location>
        <begin position="19"/>
        <end position="57"/>
    </location>
</feature>
<dbReference type="InterPro" id="IPR007527">
    <property type="entry name" value="Znf_SWIM"/>
</dbReference>
<dbReference type="EMBL" id="JBBYXI010000005">
    <property type="protein sequence ID" value="MEN3931742.1"/>
    <property type="molecule type" value="Genomic_DNA"/>
</dbReference>
<keyword evidence="1" id="KW-0479">Metal-binding</keyword>
<dbReference type="Proteomes" id="UP001418637">
    <property type="component" value="Unassembled WGS sequence"/>
</dbReference>
<reference evidence="3 4" key="1">
    <citation type="submission" date="2024-04" db="EMBL/GenBank/DDBJ databases">
        <title>A novel species isolated from cricket.</title>
        <authorList>
            <person name="Wang H.-C."/>
        </authorList>
    </citation>
    <scope>NUCLEOTIDE SEQUENCE [LARGE SCALE GENOMIC DNA]</scope>
    <source>
        <strain evidence="3 4">WL0021</strain>
    </source>
</reference>
<protein>
    <submittedName>
        <fullName evidence="3">SWIM zinc finger family protein</fullName>
    </submittedName>
</protein>